<dbReference type="AlphaFoldDB" id="A0A7I8KD90"/>
<dbReference type="Pfam" id="PF20431">
    <property type="entry name" value="E_motif"/>
    <property type="match status" value="1"/>
</dbReference>
<dbReference type="InterPro" id="IPR032867">
    <property type="entry name" value="DYW_dom"/>
</dbReference>
<dbReference type="GO" id="GO:0009451">
    <property type="term" value="P:RNA modification"/>
    <property type="evidence" value="ECO:0007669"/>
    <property type="project" value="InterPro"/>
</dbReference>
<dbReference type="NCBIfam" id="TIGR00756">
    <property type="entry name" value="PPR"/>
    <property type="match status" value="4"/>
</dbReference>
<dbReference type="InterPro" id="IPR046848">
    <property type="entry name" value="E_motif"/>
</dbReference>
<keyword evidence="1" id="KW-0677">Repeat</keyword>
<dbReference type="Proteomes" id="UP000663760">
    <property type="component" value="Chromosome 4"/>
</dbReference>
<sequence>MSGAGGQLPSVLCLLGACRSPSHLAQLQAHVLKTRFDADAVVAGKLILIAAVTLDGTLPHALRLFSSLPAPARDDPFIHNALIRGHAESDHPACAVAAYSSMRRAGVPPDSFTFAFSLKGAANARSSAAGRQLHAQSALHGLDSHLYVATTLVSLYAECGHGDAALRVFDGMPQRNVVAWNAAITACLRCGDVPAAEALFLRMPARNSTSWNLLLVGHIRSGELPPAARIFHQMPEKDPVSWSTMIAGHAGNGDFEEAFLFFRESLRARCRPNEVTLTAVLSACAHAGALAFARSLHGRLDKTGLRHLVAVGNALLDAYAKCGELEMARRVFYRWMEKRTVVSWTAMVAGLAMHGRGKEAVRVFREMEEQGTRPDGVAFVTLLYACSHGGLVEKGYHFFCMMEERYGVEPSVEHYGCMVDMYARAGRLEEAYQFALRMPARPNAVVWRTVLGACSIRGDVTMAERVERRLAELEPGDAGDHVLLSNTYATAGRWEDAAVVRTTMSRRRIRKPPGWSAIEVGPAVYRFVAGEGQSGEADGMLAEIMSRLAAEGYVPEVARALRDVEEEEKQLAVARHSEKLAVAFGLARACPGAVIRVVKNLRVCTDCHTMMKLISKAYRREIVLRDRSRFHTFVEGSCSCGDFW</sequence>
<feature type="repeat" description="PPR" evidence="2">
    <location>
        <begin position="238"/>
        <end position="272"/>
    </location>
</feature>
<dbReference type="PROSITE" id="PS51375">
    <property type="entry name" value="PPR"/>
    <property type="match status" value="4"/>
</dbReference>
<organism evidence="4 5">
    <name type="scientific">Spirodela intermedia</name>
    <name type="common">Intermediate duckweed</name>
    <dbReference type="NCBI Taxonomy" id="51605"/>
    <lineage>
        <taxon>Eukaryota</taxon>
        <taxon>Viridiplantae</taxon>
        <taxon>Streptophyta</taxon>
        <taxon>Embryophyta</taxon>
        <taxon>Tracheophyta</taxon>
        <taxon>Spermatophyta</taxon>
        <taxon>Magnoliopsida</taxon>
        <taxon>Liliopsida</taxon>
        <taxon>Araceae</taxon>
        <taxon>Lemnoideae</taxon>
        <taxon>Spirodela</taxon>
    </lineage>
</organism>
<reference evidence="4" key="1">
    <citation type="submission" date="2020-02" db="EMBL/GenBank/DDBJ databases">
        <authorList>
            <person name="Scholz U."/>
            <person name="Mascher M."/>
            <person name="Fiebig A."/>
        </authorList>
    </citation>
    <scope>NUCLEOTIDE SEQUENCE</scope>
</reference>
<dbReference type="FunFam" id="1.25.40.10:FF:001093">
    <property type="entry name" value="Pentatricopeptide repeat-containing protein At2g34400"/>
    <property type="match status" value="1"/>
</dbReference>
<dbReference type="PANTHER" id="PTHR47926:SF411">
    <property type="entry name" value="PENTATRICOPEPTIDE REPEAT-CONTAINING PROTEIN"/>
    <property type="match status" value="1"/>
</dbReference>
<feature type="repeat" description="PPR" evidence="2">
    <location>
        <begin position="176"/>
        <end position="210"/>
    </location>
</feature>
<dbReference type="Gene3D" id="1.25.40.10">
    <property type="entry name" value="Tetratricopeptide repeat domain"/>
    <property type="match status" value="3"/>
</dbReference>
<accession>A0A7I8KD90</accession>
<dbReference type="GO" id="GO:0003723">
    <property type="term" value="F:RNA binding"/>
    <property type="evidence" value="ECO:0007669"/>
    <property type="project" value="InterPro"/>
</dbReference>
<feature type="domain" description="DYW" evidence="3">
    <location>
        <begin position="552"/>
        <end position="644"/>
    </location>
</feature>
<protein>
    <recommendedName>
        <fullName evidence="3">DYW domain-containing protein</fullName>
    </recommendedName>
</protein>
<evidence type="ECO:0000313" key="5">
    <source>
        <dbReference type="Proteomes" id="UP000663760"/>
    </source>
</evidence>
<dbReference type="InterPro" id="IPR011990">
    <property type="entry name" value="TPR-like_helical_dom_sf"/>
</dbReference>
<keyword evidence="5" id="KW-1185">Reference proteome</keyword>
<evidence type="ECO:0000313" key="4">
    <source>
        <dbReference type="EMBL" id="CAA7395048.1"/>
    </source>
</evidence>
<feature type="repeat" description="PPR" evidence="2">
    <location>
        <begin position="75"/>
        <end position="109"/>
    </location>
</feature>
<name>A0A7I8KD90_SPIIN</name>
<evidence type="ECO:0000259" key="3">
    <source>
        <dbReference type="Pfam" id="PF14432"/>
    </source>
</evidence>
<dbReference type="FunFam" id="1.25.40.10:FF:000344">
    <property type="entry name" value="Pentatricopeptide repeat-containing protein"/>
    <property type="match status" value="1"/>
</dbReference>
<dbReference type="Pfam" id="PF13041">
    <property type="entry name" value="PPR_2"/>
    <property type="match status" value="2"/>
</dbReference>
<evidence type="ECO:0000256" key="2">
    <source>
        <dbReference type="PROSITE-ProRule" id="PRU00708"/>
    </source>
</evidence>
<dbReference type="Pfam" id="PF01535">
    <property type="entry name" value="PPR"/>
    <property type="match status" value="5"/>
</dbReference>
<dbReference type="PANTHER" id="PTHR47926">
    <property type="entry name" value="PENTATRICOPEPTIDE REPEAT-CONTAINING PROTEIN"/>
    <property type="match status" value="1"/>
</dbReference>
<gene>
    <name evidence="4" type="ORF">SI8410_04005709</name>
</gene>
<dbReference type="InterPro" id="IPR046960">
    <property type="entry name" value="PPR_At4g14850-like_plant"/>
</dbReference>
<dbReference type="OrthoDB" id="2122657at2759"/>
<proteinExistence type="predicted"/>
<dbReference type="SUPFAM" id="SSF48452">
    <property type="entry name" value="TPR-like"/>
    <property type="match status" value="1"/>
</dbReference>
<dbReference type="Pfam" id="PF14432">
    <property type="entry name" value="DYW_deaminase"/>
    <property type="match status" value="1"/>
</dbReference>
<dbReference type="InterPro" id="IPR002885">
    <property type="entry name" value="PPR_rpt"/>
</dbReference>
<dbReference type="GO" id="GO:0008270">
    <property type="term" value="F:zinc ion binding"/>
    <property type="evidence" value="ECO:0007669"/>
    <property type="project" value="InterPro"/>
</dbReference>
<feature type="repeat" description="PPR" evidence="2">
    <location>
        <begin position="340"/>
        <end position="374"/>
    </location>
</feature>
<evidence type="ECO:0000256" key="1">
    <source>
        <dbReference type="ARBA" id="ARBA00022737"/>
    </source>
</evidence>
<dbReference type="EMBL" id="LR746267">
    <property type="protein sequence ID" value="CAA7395048.1"/>
    <property type="molecule type" value="Genomic_DNA"/>
</dbReference>